<dbReference type="InterPro" id="IPR019734">
    <property type="entry name" value="TPR_rpt"/>
</dbReference>
<keyword evidence="5" id="KW-1185">Reference proteome</keyword>
<dbReference type="SUPFAM" id="SSF48452">
    <property type="entry name" value="TPR-like"/>
    <property type="match status" value="2"/>
</dbReference>
<dbReference type="SMART" id="SM00028">
    <property type="entry name" value="TPR"/>
    <property type="match status" value="5"/>
</dbReference>
<dbReference type="AlphaFoldDB" id="A0A316DAC7"/>
<evidence type="ECO:0000313" key="5">
    <source>
        <dbReference type="Proteomes" id="UP000245634"/>
    </source>
</evidence>
<comment type="caution">
    <text evidence="4">The sequence shown here is derived from an EMBL/GenBank/DDBJ whole genome shotgun (WGS) entry which is preliminary data.</text>
</comment>
<dbReference type="PROSITE" id="PS50943">
    <property type="entry name" value="HTH_CROC1"/>
    <property type="match status" value="1"/>
</dbReference>
<dbReference type="CDD" id="cd00093">
    <property type="entry name" value="HTH_XRE"/>
    <property type="match status" value="1"/>
</dbReference>
<dbReference type="PANTHER" id="PTHR46558">
    <property type="entry name" value="TRACRIPTIONAL REGULATORY PROTEIN-RELATED-RELATED"/>
    <property type="match status" value="1"/>
</dbReference>
<gene>
    <name evidence="4" type="ORF">C7459_105209</name>
</gene>
<evidence type="ECO:0000259" key="3">
    <source>
        <dbReference type="PROSITE" id="PS50943"/>
    </source>
</evidence>
<dbReference type="RefSeq" id="WP_170119342.1">
    <property type="nucleotide sequence ID" value="NZ_QGGL01000005.1"/>
</dbReference>
<reference evidence="4 5" key="1">
    <citation type="submission" date="2018-05" db="EMBL/GenBank/DDBJ databases">
        <title>Genomic Encyclopedia of Type Strains, Phase IV (KMG-IV): sequencing the most valuable type-strain genomes for metagenomic binning, comparative biology and taxonomic classification.</title>
        <authorList>
            <person name="Goeker M."/>
        </authorList>
    </citation>
    <scope>NUCLEOTIDE SEQUENCE [LARGE SCALE GENOMIC DNA]</scope>
    <source>
        <strain evidence="4 5">DSM 18773</strain>
    </source>
</reference>
<protein>
    <submittedName>
        <fullName evidence="4">DNA-binding XRE family transcriptional regulator</fullName>
    </submittedName>
</protein>
<feature type="domain" description="HTH cro/C1-type" evidence="3">
    <location>
        <begin position="15"/>
        <end position="69"/>
    </location>
</feature>
<keyword evidence="2" id="KW-0802">TPR repeat</keyword>
<keyword evidence="1 4" id="KW-0238">DNA-binding</keyword>
<dbReference type="InterPro" id="IPR011990">
    <property type="entry name" value="TPR-like_helical_dom_sf"/>
</dbReference>
<feature type="repeat" description="TPR" evidence="2">
    <location>
        <begin position="159"/>
        <end position="192"/>
    </location>
</feature>
<accession>A0A316DAC7</accession>
<dbReference type="SUPFAM" id="SSF47413">
    <property type="entry name" value="lambda repressor-like DNA-binding domains"/>
    <property type="match status" value="1"/>
</dbReference>
<dbReference type="Gene3D" id="1.10.260.40">
    <property type="entry name" value="lambda repressor-like DNA-binding domains"/>
    <property type="match status" value="1"/>
</dbReference>
<dbReference type="InterPro" id="IPR001387">
    <property type="entry name" value="Cro/C1-type_HTH"/>
</dbReference>
<evidence type="ECO:0000256" key="2">
    <source>
        <dbReference type="PROSITE-ProRule" id="PRU00339"/>
    </source>
</evidence>
<dbReference type="Pfam" id="PF01381">
    <property type="entry name" value="HTH_3"/>
    <property type="match status" value="1"/>
</dbReference>
<dbReference type="InterPro" id="IPR010982">
    <property type="entry name" value="Lambda_DNA-bd_dom_sf"/>
</dbReference>
<dbReference type="PROSITE" id="PS50005">
    <property type="entry name" value="TPR"/>
    <property type="match status" value="1"/>
</dbReference>
<sequence length="439" mass="50730">MNLSLHTNETLGERVKRLRNEREMSQGYLAKFCEVTNGWISKLENDKYAPSPEMITKLAVAFKIPVHELLQEEDKRMELVSRIRLIEALLERNQSKEAESFIVDLEAHPELTAKERMTLIVHLAECRYQQTLYNEVFELLQPLIEKLEVENYHDAHFMALIRNKIGNAYTQKQDTERSLYNYHRAYDYIPRFALFDELAAFISYNVGLALRRKGRSLDAIFYLQQAGEYYKTTNDIKRYADSLFVQGIAFKNRKEYETANELLEQAKLLYKSLNLSTLGTKVQITVATSITSQTDPVQAIGDLKVCARQFENDSYFPGVIFIFAKMANIYLELNDLISCRDVLQNALEIKKNHQISICLEAGELLSSNSRYLLAIQKLEEAIQYSIKSSEIFGILGMVRDQIEALKIAVAAYQSNGNFECALLYQTKRNDLLEQLMEER</sequence>
<dbReference type="SMART" id="SM00530">
    <property type="entry name" value="HTH_XRE"/>
    <property type="match status" value="1"/>
</dbReference>
<proteinExistence type="predicted"/>
<dbReference type="PANTHER" id="PTHR46558:SF4">
    <property type="entry name" value="DNA-BIDING PHAGE PROTEIN"/>
    <property type="match status" value="1"/>
</dbReference>
<dbReference type="Proteomes" id="UP000245634">
    <property type="component" value="Unassembled WGS sequence"/>
</dbReference>
<dbReference type="Gene3D" id="1.25.40.10">
    <property type="entry name" value="Tetratricopeptide repeat domain"/>
    <property type="match status" value="2"/>
</dbReference>
<evidence type="ECO:0000256" key="1">
    <source>
        <dbReference type="ARBA" id="ARBA00023125"/>
    </source>
</evidence>
<dbReference type="GO" id="GO:0003677">
    <property type="term" value="F:DNA binding"/>
    <property type="evidence" value="ECO:0007669"/>
    <property type="project" value="UniProtKB-KW"/>
</dbReference>
<dbReference type="EMBL" id="QGGL01000005">
    <property type="protein sequence ID" value="PWK14451.1"/>
    <property type="molecule type" value="Genomic_DNA"/>
</dbReference>
<name>A0A316DAC7_9BACL</name>
<evidence type="ECO:0000313" key="4">
    <source>
        <dbReference type="EMBL" id="PWK14451.1"/>
    </source>
</evidence>
<organism evidence="4 5">
    <name type="scientific">Tumebacillus permanentifrigoris</name>
    <dbReference type="NCBI Taxonomy" id="378543"/>
    <lineage>
        <taxon>Bacteria</taxon>
        <taxon>Bacillati</taxon>
        <taxon>Bacillota</taxon>
        <taxon>Bacilli</taxon>
        <taxon>Bacillales</taxon>
        <taxon>Alicyclobacillaceae</taxon>
        <taxon>Tumebacillus</taxon>
    </lineage>
</organism>